<dbReference type="InterPro" id="IPR005839">
    <property type="entry name" value="Methylthiotransferase"/>
</dbReference>
<evidence type="ECO:0000256" key="3">
    <source>
        <dbReference type="ARBA" id="ARBA00022490"/>
    </source>
</evidence>
<dbReference type="InterPro" id="IPR006463">
    <property type="entry name" value="MiaB_methiolase"/>
</dbReference>
<dbReference type="InterPro" id="IPR006638">
    <property type="entry name" value="Elp3/MiaA/NifB-like_rSAM"/>
</dbReference>
<dbReference type="SFLD" id="SFLDS00029">
    <property type="entry name" value="Radical_SAM"/>
    <property type="match status" value="1"/>
</dbReference>
<dbReference type="Pfam" id="PF00919">
    <property type="entry name" value="UPF0004"/>
    <property type="match status" value="1"/>
</dbReference>
<dbReference type="PANTHER" id="PTHR43020">
    <property type="entry name" value="CDK5 REGULATORY SUBUNIT-ASSOCIATED PROTEIN 1"/>
    <property type="match status" value="1"/>
</dbReference>
<dbReference type="NCBIfam" id="TIGR00089">
    <property type="entry name" value="MiaB/RimO family radical SAM methylthiotransferase"/>
    <property type="match status" value="1"/>
</dbReference>
<evidence type="ECO:0000259" key="14">
    <source>
        <dbReference type="PROSITE" id="PS51449"/>
    </source>
</evidence>
<dbReference type="PANTHER" id="PTHR43020:SF2">
    <property type="entry name" value="MITOCHONDRIAL TRNA METHYLTHIOTRANSFERASE CDK5RAP1"/>
    <property type="match status" value="1"/>
</dbReference>
<dbReference type="InterPro" id="IPR020612">
    <property type="entry name" value="Methylthiotransferase_CS"/>
</dbReference>
<dbReference type="InterPro" id="IPR007197">
    <property type="entry name" value="rSAM"/>
</dbReference>
<evidence type="ECO:0000256" key="6">
    <source>
        <dbReference type="ARBA" id="ARBA00022723"/>
    </source>
</evidence>
<organism evidence="16 17">
    <name type="scientific">Tectimicrobiota bacterium</name>
    <dbReference type="NCBI Taxonomy" id="2528274"/>
    <lineage>
        <taxon>Bacteria</taxon>
        <taxon>Pseudomonadati</taxon>
        <taxon>Nitrospinota/Tectimicrobiota group</taxon>
        <taxon>Candidatus Tectimicrobiota</taxon>
    </lineage>
</organism>
<dbReference type="SMART" id="SM00729">
    <property type="entry name" value="Elp3"/>
    <property type="match status" value="1"/>
</dbReference>
<dbReference type="EMBL" id="JACPUR010000038">
    <property type="protein sequence ID" value="MBI3129191.1"/>
    <property type="molecule type" value="Genomic_DNA"/>
</dbReference>
<feature type="domain" description="Radical SAM core" evidence="15">
    <location>
        <begin position="140"/>
        <end position="370"/>
    </location>
</feature>
<keyword evidence="7 13" id="KW-0408">Iron</keyword>
<feature type="binding site" evidence="13">
    <location>
        <position position="161"/>
    </location>
    <ligand>
        <name>[4Fe-4S] cluster</name>
        <dbReference type="ChEBI" id="CHEBI:49883"/>
        <label>2</label>
        <note>4Fe-4S-S-AdoMet</note>
    </ligand>
</feature>
<evidence type="ECO:0000256" key="5">
    <source>
        <dbReference type="ARBA" id="ARBA00022691"/>
    </source>
</evidence>
<dbReference type="EC" id="2.8.4.3" evidence="9 13"/>
<evidence type="ECO:0000256" key="7">
    <source>
        <dbReference type="ARBA" id="ARBA00023004"/>
    </source>
</evidence>
<feature type="domain" description="MTTase N-terminal" evidence="14">
    <location>
        <begin position="3"/>
        <end position="119"/>
    </location>
</feature>
<accession>A0A932MRM2</accession>
<evidence type="ECO:0000259" key="15">
    <source>
        <dbReference type="PROSITE" id="PS51918"/>
    </source>
</evidence>
<comment type="similarity">
    <text evidence="13">Belongs to the methylthiotransferase family. MiaB subfamily.</text>
</comment>
<dbReference type="NCBIfam" id="TIGR01574">
    <property type="entry name" value="miaB-methiolase"/>
    <property type="match status" value="1"/>
</dbReference>
<keyword evidence="3 13" id="KW-0963">Cytoplasm</keyword>
<dbReference type="GO" id="GO:0046872">
    <property type="term" value="F:metal ion binding"/>
    <property type="evidence" value="ECO:0007669"/>
    <property type="project" value="UniProtKB-KW"/>
</dbReference>
<dbReference type="CDD" id="cd01335">
    <property type="entry name" value="Radical_SAM"/>
    <property type="match status" value="1"/>
</dbReference>
<comment type="cofactor">
    <cofactor evidence="13">
        <name>[4Fe-4S] cluster</name>
        <dbReference type="ChEBI" id="CHEBI:49883"/>
    </cofactor>
    <text evidence="13">Binds 2 [4Fe-4S] clusters. One cluster is coordinated with 3 cysteines and an exchangeable S-adenosyl-L-methionine.</text>
</comment>
<dbReference type="SFLD" id="SFLDG01061">
    <property type="entry name" value="methylthiotransferase"/>
    <property type="match status" value="1"/>
</dbReference>
<evidence type="ECO:0000256" key="1">
    <source>
        <dbReference type="ARBA" id="ARBA00003234"/>
    </source>
</evidence>
<feature type="binding site" evidence="13">
    <location>
        <position position="82"/>
    </location>
    <ligand>
        <name>[4Fe-4S] cluster</name>
        <dbReference type="ChEBI" id="CHEBI:49883"/>
        <label>1</label>
    </ligand>
</feature>
<evidence type="ECO:0000256" key="2">
    <source>
        <dbReference type="ARBA" id="ARBA00022485"/>
    </source>
</evidence>
<comment type="subunit">
    <text evidence="13">Monomer.</text>
</comment>
<evidence type="ECO:0000256" key="8">
    <source>
        <dbReference type="ARBA" id="ARBA00023014"/>
    </source>
</evidence>
<name>A0A932MRM2_UNCTE</name>
<keyword evidence="13" id="KW-0819">tRNA processing</keyword>
<protein>
    <recommendedName>
        <fullName evidence="10 13">tRNA-2-methylthio-N(6)-dimethylallyladenosine synthase</fullName>
        <ecNumber evidence="9 13">2.8.4.3</ecNumber>
    </recommendedName>
    <alternativeName>
        <fullName evidence="12 13">(Dimethylallyl)adenosine tRNA methylthiotransferase MiaB</fullName>
    </alternativeName>
    <alternativeName>
        <fullName evidence="11 13">tRNA-i(6)A37 methylthiotransferase</fullName>
    </alternativeName>
</protein>
<comment type="function">
    <text evidence="1 13">Catalyzes the methylthiolation of N6-(dimethylallyl)adenosine (i(6)A), leading to the formation of 2-methylthio-N6-(dimethylallyl)adenosine (ms(2)i(6)A) at position 37 in tRNAs that read codons beginning with uridine.</text>
</comment>
<gene>
    <name evidence="13 16" type="primary">miaB</name>
    <name evidence="16" type="ORF">HYZ11_16410</name>
</gene>
<evidence type="ECO:0000256" key="12">
    <source>
        <dbReference type="ARBA" id="ARBA00081141"/>
    </source>
</evidence>
<dbReference type="PROSITE" id="PS51918">
    <property type="entry name" value="RADICAL_SAM"/>
    <property type="match status" value="1"/>
</dbReference>
<evidence type="ECO:0000313" key="16">
    <source>
        <dbReference type="EMBL" id="MBI3129191.1"/>
    </source>
</evidence>
<dbReference type="GO" id="GO:0005829">
    <property type="term" value="C:cytosol"/>
    <property type="evidence" value="ECO:0007669"/>
    <property type="project" value="TreeGrafter"/>
</dbReference>
<dbReference type="Gene3D" id="3.40.50.12160">
    <property type="entry name" value="Methylthiotransferase, N-terminal domain"/>
    <property type="match status" value="1"/>
</dbReference>
<dbReference type="SFLD" id="SFLDG01082">
    <property type="entry name" value="B12-binding_domain_containing"/>
    <property type="match status" value="1"/>
</dbReference>
<dbReference type="HAMAP" id="MF_01864">
    <property type="entry name" value="tRNA_metthiotr_MiaB"/>
    <property type="match status" value="1"/>
</dbReference>
<dbReference type="SUPFAM" id="SSF102114">
    <property type="entry name" value="Radical SAM enzymes"/>
    <property type="match status" value="1"/>
</dbReference>
<dbReference type="PROSITE" id="PS51449">
    <property type="entry name" value="MTTASE_N"/>
    <property type="match status" value="1"/>
</dbReference>
<dbReference type="PROSITE" id="PS01278">
    <property type="entry name" value="MTTASE_RADICAL"/>
    <property type="match status" value="1"/>
</dbReference>
<dbReference type="InterPro" id="IPR058240">
    <property type="entry name" value="rSAM_sf"/>
</dbReference>
<evidence type="ECO:0000313" key="17">
    <source>
        <dbReference type="Proteomes" id="UP000782312"/>
    </source>
</evidence>
<feature type="binding site" evidence="13">
    <location>
        <position position="154"/>
    </location>
    <ligand>
        <name>[4Fe-4S] cluster</name>
        <dbReference type="ChEBI" id="CHEBI:49883"/>
        <label>2</label>
        <note>4Fe-4S-S-AdoMet</note>
    </ligand>
</feature>
<dbReference type="FunFam" id="3.80.30.20:FF:000001">
    <property type="entry name" value="tRNA-2-methylthio-N(6)-dimethylallyladenosine synthase 2"/>
    <property type="match status" value="1"/>
</dbReference>
<comment type="caution">
    <text evidence="16">The sequence shown here is derived from an EMBL/GenBank/DDBJ whole genome shotgun (WGS) entry which is preliminary data.</text>
</comment>
<dbReference type="GO" id="GO:0035597">
    <property type="term" value="F:tRNA-2-methylthio-N(6)-dimethylallyladenosine(37) synthase activity"/>
    <property type="evidence" value="ECO:0007669"/>
    <property type="project" value="UniProtKB-EC"/>
</dbReference>
<dbReference type="InterPro" id="IPR038135">
    <property type="entry name" value="Methylthiotransferase_N_sf"/>
</dbReference>
<evidence type="ECO:0000256" key="11">
    <source>
        <dbReference type="ARBA" id="ARBA00080698"/>
    </source>
</evidence>
<dbReference type="FunFam" id="3.40.50.12160:FF:000003">
    <property type="entry name" value="CDK5 regulatory subunit-associated protein 1"/>
    <property type="match status" value="1"/>
</dbReference>
<dbReference type="Proteomes" id="UP000782312">
    <property type="component" value="Unassembled WGS sequence"/>
</dbReference>
<dbReference type="GO" id="GO:0051539">
    <property type="term" value="F:4 iron, 4 sulfur cluster binding"/>
    <property type="evidence" value="ECO:0007669"/>
    <property type="project" value="UniProtKB-UniRule"/>
</dbReference>
<evidence type="ECO:0000256" key="13">
    <source>
        <dbReference type="HAMAP-Rule" id="MF_01864"/>
    </source>
</evidence>
<reference evidence="16" key="1">
    <citation type="submission" date="2020-07" db="EMBL/GenBank/DDBJ databases">
        <title>Huge and variable diversity of episymbiotic CPR bacteria and DPANN archaea in groundwater ecosystems.</title>
        <authorList>
            <person name="He C.Y."/>
            <person name="Keren R."/>
            <person name="Whittaker M."/>
            <person name="Farag I.F."/>
            <person name="Doudna J."/>
            <person name="Cate J.H.D."/>
            <person name="Banfield J.F."/>
        </authorList>
    </citation>
    <scope>NUCLEOTIDE SEQUENCE</scope>
    <source>
        <strain evidence="16">NC_groundwater_763_Ag_S-0.2um_68_21</strain>
    </source>
</reference>
<comment type="catalytic activity">
    <reaction evidence="13">
        <text>N(6)-dimethylallyladenosine(37) in tRNA + (sulfur carrier)-SH + AH2 + 2 S-adenosyl-L-methionine = 2-methylsulfanyl-N(6)-dimethylallyladenosine(37) in tRNA + (sulfur carrier)-H + 5'-deoxyadenosine + L-methionine + A + S-adenosyl-L-homocysteine + 2 H(+)</text>
        <dbReference type="Rhea" id="RHEA:37067"/>
        <dbReference type="Rhea" id="RHEA-COMP:10375"/>
        <dbReference type="Rhea" id="RHEA-COMP:10376"/>
        <dbReference type="Rhea" id="RHEA-COMP:14737"/>
        <dbReference type="Rhea" id="RHEA-COMP:14739"/>
        <dbReference type="ChEBI" id="CHEBI:13193"/>
        <dbReference type="ChEBI" id="CHEBI:15378"/>
        <dbReference type="ChEBI" id="CHEBI:17319"/>
        <dbReference type="ChEBI" id="CHEBI:17499"/>
        <dbReference type="ChEBI" id="CHEBI:29917"/>
        <dbReference type="ChEBI" id="CHEBI:57844"/>
        <dbReference type="ChEBI" id="CHEBI:57856"/>
        <dbReference type="ChEBI" id="CHEBI:59789"/>
        <dbReference type="ChEBI" id="CHEBI:64428"/>
        <dbReference type="ChEBI" id="CHEBI:74415"/>
        <dbReference type="ChEBI" id="CHEBI:74417"/>
        <dbReference type="EC" id="2.8.4.3"/>
    </reaction>
</comment>
<dbReference type="AlphaFoldDB" id="A0A932MRM2"/>
<keyword evidence="2 13" id="KW-0004">4Fe-4S</keyword>
<keyword evidence="4 13" id="KW-0808">Transferase</keyword>
<comment type="subcellular location">
    <subcellularLocation>
        <location evidence="13">Cytoplasm</location>
    </subcellularLocation>
</comment>
<dbReference type="SFLD" id="SFLDF00273">
    <property type="entry name" value="(dimethylallyl)adenosine_tRNA"/>
    <property type="match status" value="1"/>
</dbReference>
<evidence type="ECO:0000256" key="4">
    <source>
        <dbReference type="ARBA" id="ARBA00022679"/>
    </source>
</evidence>
<sequence>MAKRFSIFTYGCQMNRYDTETITGHLEREGYERSENFETADLILLNTCSIRERAEQKVFSQLGRLSRLKKEKPGLKIAVCGCFATREGEGIAKRQPAVDLVFGTQNIAELPRLLGRMTEGRVVDVAPVEPDFTEVAPIRREGDLSAWVSIARGCDNFCTFCVVPYTRGPEWSKPSPLIVEEVEKAVAEGFREVTLLGQNVNSYGRKTPGGLTFGGLLRRLDEVGGLLRVRFMTSHPKDCDLDMVAAMGECAKVCEHLHLPFQAGSNEVLRRMERGYTGEEYLAKVDLFRKHVPGGVLTSDVIVGFPGETDRDFEKTLEILHRARFDSIFMFKYSPRPGTPAAAMPGRVPEEAMAERFEEALRLQRRMTEDLHRELEGQVLEVMVEGAWEGASPCQGCQEDRGVAGFSGRSRGNHRVQFIVDGPAPRPGDLVDVKVLRGGLHALGGIWPPDSVLMEDSGP</sequence>
<feature type="binding site" evidence="13">
    <location>
        <position position="158"/>
    </location>
    <ligand>
        <name>[4Fe-4S] cluster</name>
        <dbReference type="ChEBI" id="CHEBI:49883"/>
        <label>2</label>
        <note>4Fe-4S-S-AdoMet</note>
    </ligand>
</feature>
<keyword evidence="6 13" id="KW-0479">Metal-binding</keyword>
<evidence type="ECO:0000256" key="10">
    <source>
        <dbReference type="ARBA" id="ARBA00068570"/>
    </source>
</evidence>
<dbReference type="InterPro" id="IPR023404">
    <property type="entry name" value="rSAM_horseshoe"/>
</dbReference>
<feature type="binding site" evidence="13">
    <location>
        <position position="12"/>
    </location>
    <ligand>
        <name>[4Fe-4S] cluster</name>
        <dbReference type="ChEBI" id="CHEBI:49883"/>
        <label>1</label>
    </ligand>
</feature>
<dbReference type="InterPro" id="IPR013848">
    <property type="entry name" value="Methylthiotransferase_N"/>
</dbReference>
<dbReference type="Gene3D" id="3.80.30.20">
    <property type="entry name" value="tm_1862 like domain"/>
    <property type="match status" value="1"/>
</dbReference>
<feature type="binding site" evidence="13">
    <location>
        <position position="48"/>
    </location>
    <ligand>
        <name>[4Fe-4S] cluster</name>
        <dbReference type="ChEBI" id="CHEBI:49883"/>
        <label>1</label>
    </ligand>
</feature>
<evidence type="ECO:0000256" key="9">
    <source>
        <dbReference type="ARBA" id="ARBA00033765"/>
    </source>
</evidence>
<proteinExistence type="inferred from homology"/>
<keyword evidence="8 13" id="KW-0411">Iron-sulfur</keyword>
<keyword evidence="5 13" id="KW-0949">S-adenosyl-L-methionine</keyword>
<dbReference type="Pfam" id="PF04055">
    <property type="entry name" value="Radical_SAM"/>
    <property type="match status" value="1"/>
</dbReference>